<reference evidence="9 10" key="1">
    <citation type="submission" date="2016-10" db="EMBL/GenBank/DDBJ databases">
        <title>Genome sequence of the ascomycete fungus Penicillium subrubescens.</title>
        <authorList>
            <person name="De Vries R.P."/>
            <person name="Peng M."/>
            <person name="Dilokpimol A."/>
            <person name="Hilden K."/>
            <person name="Makela M.R."/>
            <person name="Grigoriev I."/>
            <person name="Riley R."/>
            <person name="Granchi Z."/>
        </authorList>
    </citation>
    <scope>NUCLEOTIDE SEQUENCE [LARGE SCALE GENOMIC DNA]</scope>
    <source>
        <strain evidence="9 10">CBS 132785</strain>
    </source>
</reference>
<evidence type="ECO:0000256" key="6">
    <source>
        <dbReference type="ARBA" id="ARBA00023136"/>
    </source>
</evidence>
<evidence type="ECO:0000256" key="7">
    <source>
        <dbReference type="SAM" id="MobiDB-lite"/>
    </source>
</evidence>
<dbReference type="PANTHER" id="PTHR33567:SF3">
    <property type="entry name" value="CHROMATE ION TRANSPORTER (EUROFUNG)"/>
    <property type="match status" value="1"/>
</dbReference>
<feature type="compositionally biased region" description="Polar residues" evidence="7">
    <location>
        <begin position="244"/>
        <end position="265"/>
    </location>
</feature>
<evidence type="ECO:0000256" key="5">
    <source>
        <dbReference type="ARBA" id="ARBA00022989"/>
    </source>
</evidence>
<sequence>MLLPAPLSRYVGSLRSLGQKWRSHTESRYEGDEDSLGHRLTDVFLRTWDLGFIAFGGPPVHFQILHRRFVEGKGGKEKWVDEQTYQELFAICQGLPGPGSTKMLFCLVLLHAGFIPAIMAFLIWSLPGAAGMYGLSVGIQNLSNTLPGPVYALLSGLNAATVGIVAVSAVQLAEKAIHDKISRILIIFGACAGLCYNALWYFPVLMVIGGLVIATWDGWLYSQVQKTKKAWQNKHKRRVDSEEANSTNMEMESTTLAPTEQNNGVRSRKPHQAEDLPQASGALPAGSTRSTETEASQSPKYHIRIRTGIIIFVAFFASFIAILVARGKLSPPPLALDLFASMYLAGTVIFGGGPVVIPLLRSYVVSPGWVSSRDFLIGLALIQAFPGPNFNFAVFLGSLALQHSQFPTIFGAFLGWLGIFVPGITLAVAIQSFWSVLRTRRSVIRFLRGVNATAIGLVFTAVYRLWEIGYLTAANSAGQSLANEPWWLVVSTISYAGNAWFGLPPAVTIVIGAILGLCWYGAVGR</sequence>
<dbReference type="EMBL" id="MNBE01000228">
    <property type="protein sequence ID" value="OKP12307.1"/>
    <property type="molecule type" value="Genomic_DNA"/>
</dbReference>
<proteinExistence type="inferred from homology"/>
<evidence type="ECO:0000313" key="9">
    <source>
        <dbReference type="EMBL" id="OKP12307.1"/>
    </source>
</evidence>
<dbReference type="AlphaFoldDB" id="A0A1Q5UIK1"/>
<feature type="transmembrane region" description="Helical" evidence="8">
    <location>
        <begin position="413"/>
        <end position="434"/>
    </location>
</feature>
<keyword evidence="5 8" id="KW-1133">Transmembrane helix</keyword>
<dbReference type="STRING" id="1316194.A0A1Q5UIK1"/>
<evidence type="ECO:0000256" key="2">
    <source>
        <dbReference type="ARBA" id="ARBA00005262"/>
    </source>
</evidence>
<dbReference type="OrthoDB" id="2160638at2759"/>
<feature type="transmembrane region" description="Helical" evidence="8">
    <location>
        <begin position="446"/>
        <end position="466"/>
    </location>
</feature>
<evidence type="ECO:0008006" key="11">
    <source>
        <dbReference type="Google" id="ProtNLM"/>
    </source>
</evidence>
<evidence type="ECO:0000256" key="4">
    <source>
        <dbReference type="ARBA" id="ARBA00022692"/>
    </source>
</evidence>
<dbReference type="Pfam" id="PF02417">
    <property type="entry name" value="Chromate_transp"/>
    <property type="match status" value="2"/>
</dbReference>
<dbReference type="PANTHER" id="PTHR33567">
    <property type="entry name" value="CHROMATE ION TRANSPORTER (EUROFUNG)"/>
    <property type="match status" value="1"/>
</dbReference>
<comment type="similarity">
    <text evidence="2">Belongs to the chromate ion transporter (CHR) (TC 2.A.51) family.</text>
</comment>
<evidence type="ECO:0000256" key="3">
    <source>
        <dbReference type="ARBA" id="ARBA00022475"/>
    </source>
</evidence>
<feature type="transmembrane region" description="Helical" evidence="8">
    <location>
        <begin position="338"/>
        <end position="363"/>
    </location>
</feature>
<protein>
    <recommendedName>
        <fullName evidence="11">Chromate transport protein</fullName>
    </recommendedName>
</protein>
<feature type="transmembrane region" description="Helical" evidence="8">
    <location>
        <begin position="150"/>
        <end position="169"/>
    </location>
</feature>
<feature type="transmembrane region" description="Helical" evidence="8">
    <location>
        <begin position="307"/>
        <end position="326"/>
    </location>
</feature>
<feature type="transmembrane region" description="Helical" evidence="8">
    <location>
        <begin position="205"/>
        <end position="222"/>
    </location>
</feature>
<feature type="compositionally biased region" description="Polar residues" evidence="7">
    <location>
        <begin position="287"/>
        <end position="297"/>
    </location>
</feature>
<evidence type="ECO:0000313" key="10">
    <source>
        <dbReference type="Proteomes" id="UP000186955"/>
    </source>
</evidence>
<feature type="transmembrane region" description="Helical" evidence="8">
    <location>
        <begin position="499"/>
        <end position="522"/>
    </location>
</feature>
<organism evidence="9 10">
    <name type="scientific">Penicillium subrubescens</name>
    <dbReference type="NCBI Taxonomy" id="1316194"/>
    <lineage>
        <taxon>Eukaryota</taxon>
        <taxon>Fungi</taxon>
        <taxon>Dikarya</taxon>
        <taxon>Ascomycota</taxon>
        <taxon>Pezizomycotina</taxon>
        <taxon>Eurotiomycetes</taxon>
        <taxon>Eurotiomycetidae</taxon>
        <taxon>Eurotiales</taxon>
        <taxon>Aspergillaceae</taxon>
        <taxon>Penicillium</taxon>
    </lineage>
</organism>
<dbReference type="GO" id="GO:0005886">
    <property type="term" value="C:plasma membrane"/>
    <property type="evidence" value="ECO:0007669"/>
    <property type="project" value="UniProtKB-SubCell"/>
</dbReference>
<gene>
    <name evidence="9" type="ORF">PENSUB_2043</name>
</gene>
<dbReference type="GO" id="GO:0015109">
    <property type="term" value="F:chromate transmembrane transporter activity"/>
    <property type="evidence" value="ECO:0007669"/>
    <property type="project" value="InterPro"/>
</dbReference>
<comment type="caution">
    <text evidence="9">The sequence shown here is derived from an EMBL/GenBank/DDBJ whole genome shotgun (WGS) entry which is preliminary data.</text>
</comment>
<accession>A0A1Q5UIK1</accession>
<comment type="subcellular location">
    <subcellularLocation>
        <location evidence="1">Cell membrane</location>
        <topology evidence="1">Multi-pass membrane protein</topology>
    </subcellularLocation>
</comment>
<dbReference type="Proteomes" id="UP000186955">
    <property type="component" value="Unassembled WGS sequence"/>
</dbReference>
<feature type="transmembrane region" description="Helical" evidence="8">
    <location>
        <begin position="375"/>
        <end position="401"/>
    </location>
</feature>
<keyword evidence="10" id="KW-1185">Reference proteome</keyword>
<keyword evidence="4 8" id="KW-0812">Transmembrane</keyword>
<feature type="transmembrane region" description="Helical" evidence="8">
    <location>
        <begin position="104"/>
        <end position="126"/>
    </location>
</feature>
<dbReference type="InterPro" id="IPR003370">
    <property type="entry name" value="Chromate_transpt"/>
</dbReference>
<keyword evidence="6 8" id="KW-0472">Membrane</keyword>
<evidence type="ECO:0000256" key="8">
    <source>
        <dbReference type="SAM" id="Phobius"/>
    </source>
</evidence>
<evidence type="ECO:0000256" key="1">
    <source>
        <dbReference type="ARBA" id="ARBA00004651"/>
    </source>
</evidence>
<name>A0A1Q5UIK1_9EURO</name>
<feature type="region of interest" description="Disordered" evidence="7">
    <location>
        <begin position="232"/>
        <end position="297"/>
    </location>
</feature>
<keyword evidence="3" id="KW-1003">Cell membrane</keyword>
<feature type="transmembrane region" description="Helical" evidence="8">
    <location>
        <begin position="181"/>
        <end position="199"/>
    </location>
</feature>